<dbReference type="PANTHER" id="PTHR11550">
    <property type="entry name" value="CTP SYNTHASE"/>
    <property type="match status" value="1"/>
</dbReference>
<keyword evidence="4 9" id="KW-0547">Nucleotide-binding</keyword>
<feature type="binding site" evidence="9">
    <location>
        <begin position="393"/>
        <end position="396"/>
    </location>
    <ligand>
        <name>L-glutamine</name>
        <dbReference type="ChEBI" id="CHEBI:58359"/>
    </ligand>
</feature>
<dbReference type="EC" id="6.3.4.2" evidence="9"/>
<feature type="binding site" evidence="9">
    <location>
        <position position="365"/>
    </location>
    <ligand>
        <name>L-glutamine</name>
        <dbReference type="ChEBI" id="CHEBI:58359"/>
    </ligand>
</feature>
<evidence type="ECO:0000256" key="1">
    <source>
        <dbReference type="ARBA" id="ARBA00005171"/>
    </source>
</evidence>
<comment type="catalytic activity">
    <reaction evidence="9">
        <text>UTP + NH4(+) + ATP = CTP + ADP + phosphate + 2 H(+)</text>
        <dbReference type="Rhea" id="RHEA:16597"/>
        <dbReference type="ChEBI" id="CHEBI:15378"/>
        <dbReference type="ChEBI" id="CHEBI:28938"/>
        <dbReference type="ChEBI" id="CHEBI:30616"/>
        <dbReference type="ChEBI" id="CHEBI:37563"/>
        <dbReference type="ChEBI" id="CHEBI:43474"/>
        <dbReference type="ChEBI" id="CHEBI:46398"/>
        <dbReference type="ChEBI" id="CHEBI:456216"/>
    </reaction>
</comment>
<evidence type="ECO:0000256" key="2">
    <source>
        <dbReference type="ARBA" id="ARBA00007533"/>
    </source>
</evidence>
<dbReference type="InterPro" id="IPR029062">
    <property type="entry name" value="Class_I_gatase-like"/>
</dbReference>
<evidence type="ECO:0000256" key="7">
    <source>
        <dbReference type="ARBA" id="ARBA00022975"/>
    </source>
</evidence>
<feature type="binding site" evidence="9">
    <location>
        <position position="477"/>
    </location>
    <ligand>
        <name>L-glutamine</name>
        <dbReference type="ChEBI" id="CHEBI:58359"/>
    </ligand>
</feature>
<evidence type="ECO:0000256" key="3">
    <source>
        <dbReference type="ARBA" id="ARBA00022598"/>
    </source>
</evidence>
<dbReference type="InterPro" id="IPR027417">
    <property type="entry name" value="P-loop_NTPase"/>
</dbReference>
<feature type="binding site" evidence="9">
    <location>
        <position position="19"/>
    </location>
    <ligand>
        <name>UTP</name>
        <dbReference type="ChEBI" id="CHEBI:46398"/>
    </ligand>
</feature>
<feature type="binding site" evidence="9">
    <location>
        <begin position="20"/>
        <end position="25"/>
    </location>
    <ligand>
        <name>ATP</name>
        <dbReference type="ChEBI" id="CHEBI:30616"/>
    </ligand>
</feature>
<keyword evidence="13" id="KW-0808">Transferase</keyword>
<dbReference type="HAMAP" id="MF_01227">
    <property type="entry name" value="PyrG"/>
    <property type="match status" value="1"/>
</dbReference>
<evidence type="ECO:0000256" key="8">
    <source>
        <dbReference type="ARBA" id="ARBA00047781"/>
    </source>
</evidence>
<feature type="binding site" evidence="9">
    <location>
        <position position="416"/>
    </location>
    <ligand>
        <name>L-glutamine</name>
        <dbReference type="ChEBI" id="CHEBI:58359"/>
    </ligand>
</feature>
<feature type="binding site" evidence="9">
    <location>
        <position position="19"/>
    </location>
    <ligand>
        <name>CTP</name>
        <dbReference type="ChEBI" id="CHEBI:37563"/>
        <note>allosteric inhibitor</note>
    </ligand>
</feature>
<evidence type="ECO:0000256" key="6">
    <source>
        <dbReference type="ARBA" id="ARBA00022962"/>
    </source>
</evidence>
<comment type="pathway">
    <text evidence="1 9">Pyrimidine metabolism; CTP biosynthesis via de novo pathway; CTP from UDP: step 2/2.</text>
</comment>
<dbReference type="InterPro" id="IPR017456">
    <property type="entry name" value="CTP_synthase_N"/>
</dbReference>
<dbReference type="CDD" id="cd03113">
    <property type="entry name" value="CTPS_N"/>
    <property type="match status" value="1"/>
</dbReference>
<protein>
    <recommendedName>
        <fullName evidence="9">CTP synthase</fullName>
        <ecNumber evidence="9">6.3.4.2</ecNumber>
    </recommendedName>
    <alternativeName>
        <fullName evidence="9">Cytidine 5'-triphosphate synthase</fullName>
    </alternativeName>
    <alternativeName>
        <fullName evidence="9">Cytidine triphosphate synthetase</fullName>
        <shortName evidence="9">CTP synthetase</shortName>
        <shortName evidence="9">CTPS</shortName>
    </alternativeName>
    <alternativeName>
        <fullName evidence="9">UTP--ammonia ligase</fullName>
    </alternativeName>
</protein>
<feature type="region of interest" description="Disordered" evidence="10">
    <location>
        <begin position="561"/>
        <end position="597"/>
    </location>
</feature>
<feature type="compositionally biased region" description="Polar residues" evidence="10">
    <location>
        <begin position="584"/>
        <end position="597"/>
    </location>
</feature>
<feature type="active site" evidence="9">
    <location>
        <position position="526"/>
    </location>
</feature>
<comment type="activity regulation">
    <text evidence="9">Allosterically activated by GTP, when glutamine is the substrate; GTP has no effect on the reaction when ammonia is the substrate. The allosteric effector GTP functions by stabilizing the protein conformation that binds the tetrahedral intermediate(s) formed during glutamine hydrolysis. Inhibited by the product CTP, via allosteric rather than competitive inhibition.</text>
</comment>
<accession>A0ABY4R2T3</accession>
<keyword evidence="14" id="KW-1185">Reference proteome</keyword>
<comment type="miscellaneous">
    <text evidence="9">CTPSs have evolved a hybrid strategy for distinguishing between UTP and CTP. The overlapping regions of the product feedback inhibitory and substrate sites recognize a common feature in both compounds, the triphosphate moiety. To differentiate isosteric substrate and product pyrimidine rings, an additional pocket far from the expected kinase/ligase catalytic site, specifically recognizes the cytosine and ribose portions of the product inhibitor.</text>
</comment>
<dbReference type="Gene3D" id="3.40.50.300">
    <property type="entry name" value="P-loop containing nucleotide triphosphate hydrolases"/>
    <property type="match status" value="1"/>
</dbReference>
<keyword evidence="6 9" id="KW-0315">Glutamine amidotransferase</keyword>
<feature type="active site" evidence="9">
    <location>
        <position position="524"/>
    </location>
</feature>
<dbReference type="InterPro" id="IPR004468">
    <property type="entry name" value="CTP_synthase"/>
</dbReference>
<feature type="binding site" evidence="9">
    <location>
        <position position="252"/>
    </location>
    <ligand>
        <name>ATP</name>
        <dbReference type="ChEBI" id="CHEBI:30616"/>
    </ligand>
</feature>
<feature type="binding site" evidence="9">
    <location>
        <begin position="198"/>
        <end position="203"/>
    </location>
    <ligand>
        <name>CTP</name>
        <dbReference type="ChEBI" id="CHEBI:37563"/>
        <note>allosteric inhibitor</note>
    </ligand>
</feature>
<dbReference type="RefSeq" id="WP_249774015.1">
    <property type="nucleotide sequence ID" value="NZ_CP097332.1"/>
</dbReference>
<dbReference type="GO" id="GO:0008483">
    <property type="term" value="F:transaminase activity"/>
    <property type="evidence" value="ECO:0007669"/>
    <property type="project" value="UniProtKB-KW"/>
</dbReference>
<dbReference type="CDD" id="cd01746">
    <property type="entry name" value="GATase1_CTP_Synthase"/>
    <property type="match status" value="1"/>
</dbReference>
<dbReference type="Pfam" id="PF00117">
    <property type="entry name" value="GATase"/>
    <property type="match status" value="1"/>
</dbReference>
<evidence type="ECO:0000313" key="14">
    <source>
        <dbReference type="Proteomes" id="UP001056336"/>
    </source>
</evidence>
<evidence type="ECO:0000256" key="9">
    <source>
        <dbReference type="HAMAP-Rule" id="MF_01227"/>
    </source>
</evidence>
<reference evidence="13" key="1">
    <citation type="journal article" date="2018" name="Int. J. Syst. Evol. Microbiol.">
        <title>Jatrophihabitans telluris sp. nov., isolated from sediment soil of lava forest wetlands and the emended description of the genus Jatrophihabitans.</title>
        <authorList>
            <person name="Lee K.C."/>
            <person name="Suh M.K."/>
            <person name="Eom M.K."/>
            <person name="Kim K.K."/>
            <person name="Kim J.S."/>
            <person name="Kim D.S."/>
            <person name="Ko S.H."/>
            <person name="Shin Y.K."/>
            <person name="Lee J.S."/>
        </authorList>
    </citation>
    <scope>NUCLEOTIDE SEQUENCE</scope>
    <source>
        <strain evidence="13">N237</strain>
    </source>
</reference>
<evidence type="ECO:0000256" key="4">
    <source>
        <dbReference type="ARBA" id="ARBA00022741"/>
    </source>
</evidence>
<comment type="caution">
    <text evidence="9">Lacks conserved residue(s) required for the propagation of feature annotation.</text>
</comment>
<gene>
    <name evidence="9" type="primary">pyrG</name>
    <name evidence="13" type="ORF">M6D93_08995</name>
</gene>
<feature type="binding site" evidence="9">
    <location>
        <position position="234"/>
    </location>
    <ligand>
        <name>CTP</name>
        <dbReference type="ChEBI" id="CHEBI:37563"/>
        <note>allosteric inhibitor</note>
    </ligand>
</feature>
<evidence type="ECO:0000259" key="11">
    <source>
        <dbReference type="Pfam" id="PF00117"/>
    </source>
</evidence>
<keyword evidence="9" id="KW-0460">Magnesium</keyword>
<keyword evidence="7 9" id="KW-0665">Pyrimidine biosynthesis</keyword>
<dbReference type="SUPFAM" id="SSF52317">
    <property type="entry name" value="Class I glutamine amidotransferase-like"/>
    <property type="match status" value="1"/>
</dbReference>
<feature type="binding site" evidence="9">
    <location>
        <begin position="198"/>
        <end position="203"/>
    </location>
    <ligand>
        <name>UTP</name>
        <dbReference type="ChEBI" id="CHEBI:46398"/>
    </ligand>
</feature>
<dbReference type="NCBIfam" id="NF003792">
    <property type="entry name" value="PRK05380.1"/>
    <property type="match status" value="1"/>
</dbReference>
<evidence type="ECO:0000259" key="12">
    <source>
        <dbReference type="Pfam" id="PF06418"/>
    </source>
</evidence>
<comment type="function">
    <text evidence="9">Catalyzes the ATP-dependent amination of UTP to CTP with either L-glutamine or ammonia as the source of nitrogen. Regulates intracellular CTP levels through interactions with the four ribonucleotide triphosphates.</text>
</comment>
<feature type="domain" description="CTP synthase N-terminal" evidence="12">
    <location>
        <begin position="9"/>
        <end position="277"/>
    </location>
</feature>
<comment type="catalytic activity">
    <reaction evidence="9">
        <text>L-glutamine + H2O = L-glutamate + NH4(+)</text>
        <dbReference type="Rhea" id="RHEA:15889"/>
        <dbReference type="ChEBI" id="CHEBI:15377"/>
        <dbReference type="ChEBI" id="CHEBI:28938"/>
        <dbReference type="ChEBI" id="CHEBI:29985"/>
        <dbReference type="ChEBI" id="CHEBI:58359"/>
    </reaction>
</comment>
<dbReference type="InterPro" id="IPR033828">
    <property type="entry name" value="GATase1_CTP_Synthase"/>
</dbReference>
<reference evidence="13" key="2">
    <citation type="submission" date="2022-05" db="EMBL/GenBank/DDBJ databases">
        <authorList>
            <person name="Kim J.-S."/>
            <person name="Lee K."/>
            <person name="Suh M."/>
            <person name="Eom M."/>
            <person name="Kim J.-S."/>
            <person name="Kim D.-S."/>
            <person name="Ko S.-H."/>
            <person name="Shin Y."/>
            <person name="Lee J.-S."/>
        </authorList>
    </citation>
    <scope>NUCLEOTIDE SEQUENCE</scope>
    <source>
        <strain evidence="13">N237</strain>
    </source>
</reference>
<dbReference type="PROSITE" id="PS51273">
    <property type="entry name" value="GATASE_TYPE_1"/>
    <property type="match status" value="1"/>
</dbReference>
<comment type="similarity">
    <text evidence="2 9">Belongs to the CTP synthase family.</text>
</comment>
<feature type="binding site" evidence="9">
    <location>
        <position position="77"/>
    </location>
    <ligand>
        <name>ATP</name>
        <dbReference type="ChEBI" id="CHEBI:30616"/>
    </ligand>
</feature>
<feature type="active site" description="Nucleophile; for glutamine hydrolysis" evidence="9">
    <location>
        <position position="392"/>
    </location>
</feature>
<dbReference type="Pfam" id="PF06418">
    <property type="entry name" value="CTP_synth_N"/>
    <property type="match status" value="1"/>
</dbReference>
<evidence type="ECO:0000256" key="10">
    <source>
        <dbReference type="SAM" id="MobiDB-lite"/>
    </source>
</evidence>
<dbReference type="SUPFAM" id="SSF52540">
    <property type="entry name" value="P-loop containing nucleoside triphosphate hydrolases"/>
    <property type="match status" value="1"/>
</dbReference>
<name>A0ABY4R2T3_9ACTN</name>
<dbReference type="InterPro" id="IPR017926">
    <property type="entry name" value="GATASE"/>
</dbReference>
<feature type="binding site" evidence="9">
    <location>
        <position position="151"/>
    </location>
    <ligand>
        <name>Mg(2+)</name>
        <dbReference type="ChEBI" id="CHEBI:18420"/>
    </ligand>
</feature>
<sequence length="597" mass="63955">MAQSARTTKHIFVTGGVASSLGKGLTASSLGSLLKARGLRVTMQKLDPYLNVDPGTMNPFQHGEVFVTEDGAETDLDIGHYERFLDTDLVGTANVTTGQIYSTVIAKERRGEYLGDTVQVIPHITNEIKDRIRSMANPGADGQIPDIVITEVGGTVGDIESLPFLEAARQVRHEIGRDNCFFLHVSLVPYLAPSGELKTKPTQHSVAALRSIGITPDAVVCRADREIPDSVKRKISLMCDVDTEAVVAAVDAPSIYEIPKVLHSEGLDAYVVRRLGLPFRDVDWSLWGELLDRVRNPKRSVTVALVGKYIDLPDAYLSVTEALRAGGFAHRAKVNIRWVASDLCETPAGAAAQLAGVDAVIIPGGFGIRGIEGKVGAIRFARERSLPTLGLCLGLQCMTIEVARHKAGIEGANSAEFDPDTQDPVIATMADQVDIVAGNADLGGTMRLGAYPAKLLAGSVVAEAYGATEVSERHRHRYEVNNAYRDALTAAGLVISGTSPDGRLVEFVELPRDVHPYFVATQAHPELKSRPTRPHPLFSALIKAAVDYNEAERLPVEIPDTDAPVRFDNAPEAGESEHAASGTDVRSGSTATAPVSA</sequence>
<feature type="binding site" evidence="9">
    <location>
        <begin position="158"/>
        <end position="160"/>
    </location>
    <ligand>
        <name>CTP</name>
        <dbReference type="ChEBI" id="CHEBI:37563"/>
        <note>allosteric inhibitor</note>
    </ligand>
</feature>
<dbReference type="NCBIfam" id="TIGR00337">
    <property type="entry name" value="PyrG"/>
    <property type="match status" value="1"/>
</dbReference>
<dbReference type="PANTHER" id="PTHR11550:SF0">
    <property type="entry name" value="CTP SYNTHASE-RELATED"/>
    <property type="match status" value="1"/>
</dbReference>
<keyword evidence="3 9" id="KW-0436">Ligase</keyword>
<dbReference type="EMBL" id="CP097332">
    <property type="protein sequence ID" value="UQX90119.1"/>
    <property type="molecule type" value="Genomic_DNA"/>
</dbReference>
<keyword evidence="5 9" id="KW-0067">ATP-binding</keyword>
<dbReference type="Gene3D" id="3.40.50.880">
    <property type="match status" value="1"/>
</dbReference>
<keyword evidence="9" id="KW-0479">Metal-binding</keyword>
<dbReference type="GO" id="GO:0003883">
    <property type="term" value="F:CTP synthase activity"/>
    <property type="evidence" value="ECO:0007669"/>
    <property type="project" value="UniProtKB-EC"/>
</dbReference>
<evidence type="ECO:0000313" key="13">
    <source>
        <dbReference type="EMBL" id="UQX90119.1"/>
    </source>
</evidence>
<feature type="binding site" evidence="9">
    <location>
        <position position="234"/>
    </location>
    <ligand>
        <name>UTP</name>
        <dbReference type="ChEBI" id="CHEBI:46398"/>
    </ligand>
</feature>
<organism evidence="13 14">
    <name type="scientific">Jatrophihabitans telluris</name>
    <dbReference type="NCBI Taxonomy" id="2038343"/>
    <lineage>
        <taxon>Bacteria</taxon>
        <taxon>Bacillati</taxon>
        <taxon>Actinomycetota</taxon>
        <taxon>Actinomycetes</taxon>
        <taxon>Jatrophihabitantales</taxon>
        <taxon>Jatrophihabitantaceae</taxon>
        <taxon>Jatrophihabitans</taxon>
    </lineage>
</organism>
<feature type="region of interest" description="Amidoligase domain" evidence="9">
    <location>
        <begin position="1"/>
        <end position="277"/>
    </location>
</feature>
<comment type="catalytic activity">
    <reaction evidence="8 9">
        <text>UTP + L-glutamine + ATP + H2O = CTP + L-glutamate + ADP + phosphate + 2 H(+)</text>
        <dbReference type="Rhea" id="RHEA:26426"/>
        <dbReference type="ChEBI" id="CHEBI:15377"/>
        <dbReference type="ChEBI" id="CHEBI:15378"/>
        <dbReference type="ChEBI" id="CHEBI:29985"/>
        <dbReference type="ChEBI" id="CHEBI:30616"/>
        <dbReference type="ChEBI" id="CHEBI:37563"/>
        <dbReference type="ChEBI" id="CHEBI:43474"/>
        <dbReference type="ChEBI" id="CHEBI:46398"/>
        <dbReference type="ChEBI" id="CHEBI:58359"/>
        <dbReference type="ChEBI" id="CHEBI:456216"/>
        <dbReference type="EC" id="6.3.4.2"/>
    </reaction>
</comment>
<comment type="subunit">
    <text evidence="9">Homotetramer.</text>
</comment>
<keyword evidence="13" id="KW-0032">Aminotransferase</keyword>
<dbReference type="Proteomes" id="UP001056336">
    <property type="component" value="Chromosome"/>
</dbReference>
<feature type="binding site" evidence="9">
    <location>
        <position position="77"/>
    </location>
    <ligand>
        <name>Mg(2+)</name>
        <dbReference type="ChEBI" id="CHEBI:18420"/>
    </ligand>
</feature>
<proteinExistence type="inferred from homology"/>
<feature type="domain" description="Glutamine amidotransferase" evidence="11">
    <location>
        <begin position="312"/>
        <end position="543"/>
    </location>
</feature>
<evidence type="ECO:0000256" key="5">
    <source>
        <dbReference type="ARBA" id="ARBA00022840"/>
    </source>
</evidence>